<dbReference type="EMBL" id="JAEAOA010002354">
    <property type="protein sequence ID" value="KAK3598035.1"/>
    <property type="molecule type" value="Genomic_DNA"/>
</dbReference>
<feature type="chain" id="PRO_5041985341" evidence="2">
    <location>
        <begin position="20"/>
        <end position="616"/>
    </location>
</feature>
<proteinExistence type="predicted"/>
<organism evidence="3 4">
    <name type="scientific">Potamilus streckersoni</name>
    <dbReference type="NCBI Taxonomy" id="2493646"/>
    <lineage>
        <taxon>Eukaryota</taxon>
        <taxon>Metazoa</taxon>
        <taxon>Spiralia</taxon>
        <taxon>Lophotrochozoa</taxon>
        <taxon>Mollusca</taxon>
        <taxon>Bivalvia</taxon>
        <taxon>Autobranchia</taxon>
        <taxon>Heteroconchia</taxon>
        <taxon>Palaeoheterodonta</taxon>
        <taxon>Unionida</taxon>
        <taxon>Unionoidea</taxon>
        <taxon>Unionidae</taxon>
        <taxon>Ambleminae</taxon>
        <taxon>Lampsilini</taxon>
        <taxon>Potamilus</taxon>
    </lineage>
</organism>
<dbReference type="Proteomes" id="UP001195483">
    <property type="component" value="Unassembled WGS sequence"/>
</dbReference>
<keyword evidence="1" id="KW-1133">Transmembrane helix</keyword>
<evidence type="ECO:0000313" key="4">
    <source>
        <dbReference type="Proteomes" id="UP001195483"/>
    </source>
</evidence>
<sequence length="616" mass="70236">MDVALRIFLSLILCAKEHAKDLNLITIVQGNNAIVYIDTPKTDGKNLLEIYFSGCTSNQHLNNVLLYTPVNGENGRVSINTNYKGRIDRVVHNNDEFSFLLLNTIFNDSGNYTVNENSNVIGITSVLVARRIFVAQLLEPFTLSFTFYDKNTLSIRVDSMTSKLSQLVVIYNATNDSCTYVVSWGKNNIRNCTLRKGEFSFIISEIVWLNKGTYFAWDDKGRLLDSLYLDIQDTGTSTTSSRSDIGNEMGTSLIVSALLIMIFASCLAIVAMWKLRRRRARMSTNHNFTHRNEIQTIGCGPDNALFPDETRIVLATNNSRDLTELKRNKIEERVKLNDQNMCVRGLGCRKSYGNARWKLQIDSTLSSAETIQSDSTHRYDYVPANDEWQPKQSYIRSNLLGTNSIGSTSQSSFQYKHVGQSRFMILRPPAPDPVVKKNNKQQNIVADSFYSIKKCNKRWLPRDDPSTLFAKKSNKMTMEIHRTRSSDELSLDCINVVSSPCFVQLDKDFAKKDVESPQKSRKVKCIKSKDVGYMPESCQFRDSKTRSASQCLSANYPRDDYDYTNAMETRHRISWSNDDLYEYGMSKTKAPQLRRFSASFCMDEDYYDCLDSSCNT</sequence>
<evidence type="ECO:0000256" key="2">
    <source>
        <dbReference type="SAM" id="SignalP"/>
    </source>
</evidence>
<evidence type="ECO:0000313" key="3">
    <source>
        <dbReference type="EMBL" id="KAK3598035.1"/>
    </source>
</evidence>
<reference evidence="3" key="1">
    <citation type="journal article" date="2021" name="Genome Biol. Evol.">
        <title>A High-Quality Reference Genome for a Parasitic Bivalve with Doubly Uniparental Inheritance (Bivalvia: Unionida).</title>
        <authorList>
            <person name="Smith C.H."/>
        </authorList>
    </citation>
    <scope>NUCLEOTIDE SEQUENCE</scope>
    <source>
        <strain evidence="3">CHS0354</strain>
    </source>
</reference>
<dbReference type="AlphaFoldDB" id="A0AAE0W2M6"/>
<accession>A0AAE0W2M6</accession>
<keyword evidence="4" id="KW-1185">Reference proteome</keyword>
<evidence type="ECO:0000256" key="1">
    <source>
        <dbReference type="SAM" id="Phobius"/>
    </source>
</evidence>
<name>A0AAE0W2M6_9BIVA</name>
<protein>
    <submittedName>
        <fullName evidence="3">Uncharacterized protein</fullName>
    </submittedName>
</protein>
<feature type="signal peptide" evidence="2">
    <location>
        <begin position="1"/>
        <end position="19"/>
    </location>
</feature>
<keyword evidence="1" id="KW-0812">Transmembrane</keyword>
<reference evidence="3" key="2">
    <citation type="journal article" date="2021" name="Genome Biol. Evol.">
        <title>Developing a high-quality reference genome for a parasitic bivalve with doubly uniparental inheritance (Bivalvia: Unionida).</title>
        <authorList>
            <person name="Smith C.H."/>
        </authorList>
    </citation>
    <scope>NUCLEOTIDE SEQUENCE</scope>
    <source>
        <strain evidence="3">CHS0354</strain>
        <tissue evidence="3">Mantle</tissue>
    </source>
</reference>
<keyword evidence="1" id="KW-0472">Membrane</keyword>
<comment type="caution">
    <text evidence="3">The sequence shown here is derived from an EMBL/GenBank/DDBJ whole genome shotgun (WGS) entry which is preliminary data.</text>
</comment>
<gene>
    <name evidence="3" type="ORF">CHS0354_042403</name>
</gene>
<keyword evidence="2" id="KW-0732">Signal</keyword>
<feature type="transmembrane region" description="Helical" evidence="1">
    <location>
        <begin position="253"/>
        <end position="273"/>
    </location>
</feature>
<reference evidence="3" key="3">
    <citation type="submission" date="2023-05" db="EMBL/GenBank/DDBJ databases">
        <authorList>
            <person name="Smith C.H."/>
        </authorList>
    </citation>
    <scope>NUCLEOTIDE SEQUENCE</scope>
    <source>
        <strain evidence="3">CHS0354</strain>
        <tissue evidence="3">Mantle</tissue>
    </source>
</reference>